<name>A0A2I1IIS9_9MICO</name>
<accession>A0A2I1IIS9</accession>
<comment type="caution">
    <text evidence="2">The sequence shown here is derived from an EMBL/GenBank/DDBJ whole genome shotgun (WGS) entry which is preliminary data.</text>
</comment>
<protein>
    <submittedName>
        <fullName evidence="2">Uncharacterized protein</fullName>
    </submittedName>
</protein>
<proteinExistence type="predicted"/>
<dbReference type="AlphaFoldDB" id="A0A2I1IIS9"/>
<feature type="region of interest" description="Disordered" evidence="1">
    <location>
        <begin position="115"/>
        <end position="135"/>
    </location>
</feature>
<organism evidence="2 3">
    <name type="scientific">Brevibacterium ravenspurgense</name>
    <dbReference type="NCBI Taxonomy" id="479117"/>
    <lineage>
        <taxon>Bacteria</taxon>
        <taxon>Bacillati</taxon>
        <taxon>Actinomycetota</taxon>
        <taxon>Actinomycetes</taxon>
        <taxon>Micrococcales</taxon>
        <taxon>Brevibacteriaceae</taxon>
        <taxon>Brevibacterium</taxon>
    </lineage>
</organism>
<gene>
    <name evidence="2" type="ORF">CYJ40_03010</name>
</gene>
<dbReference type="Proteomes" id="UP000242755">
    <property type="component" value="Unassembled WGS sequence"/>
</dbReference>
<evidence type="ECO:0000313" key="3">
    <source>
        <dbReference type="Proteomes" id="UP000242755"/>
    </source>
</evidence>
<evidence type="ECO:0000313" key="2">
    <source>
        <dbReference type="EMBL" id="PKY71035.1"/>
    </source>
</evidence>
<reference evidence="2 3" key="1">
    <citation type="submission" date="2017-12" db="EMBL/GenBank/DDBJ databases">
        <title>Phylogenetic diversity of female urinary microbiome.</title>
        <authorList>
            <person name="Thomas-White K."/>
            <person name="Wolfe A.J."/>
        </authorList>
    </citation>
    <scope>NUCLEOTIDE SEQUENCE [LARGE SCALE GENOMIC DNA]</scope>
    <source>
        <strain evidence="2 3">UMB0426</strain>
    </source>
</reference>
<dbReference type="EMBL" id="PKGO01000002">
    <property type="protein sequence ID" value="PKY71035.1"/>
    <property type="molecule type" value="Genomic_DNA"/>
</dbReference>
<dbReference type="GO" id="GO:0003677">
    <property type="term" value="F:DNA binding"/>
    <property type="evidence" value="ECO:0007669"/>
    <property type="project" value="InterPro"/>
</dbReference>
<dbReference type="InterPro" id="IPR036162">
    <property type="entry name" value="Resolvase-like_N_sf"/>
</dbReference>
<sequence>MGHEEQEQAAGSASSLQAVVYVRISDDPEGTERGVERQEAGCRVYATARGWEVAGVAVTGMWWSTWRGVTRSAGRQIRPVRARGTVPRARRLRRWNSHETTKTSCVDVCVCDRSGGVRSGHGRASACRRSERSRR</sequence>
<dbReference type="Gene3D" id="3.40.50.1390">
    <property type="entry name" value="Resolvase, N-terminal catalytic domain"/>
    <property type="match status" value="1"/>
</dbReference>
<evidence type="ECO:0000256" key="1">
    <source>
        <dbReference type="SAM" id="MobiDB-lite"/>
    </source>
</evidence>
<dbReference type="GO" id="GO:0000150">
    <property type="term" value="F:DNA strand exchange activity"/>
    <property type="evidence" value="ECO:0007669"/>
    <property type="project" value="InterPro"/>
</dbReference>